<evidence type="ECO:0000259" key="3">
    <source>
        <dbReference type="Pfam" id="PF11716"/>
    </source>
</evidence>
<dbReference type="PANTHER" id="PTHR43540">
    <property type="entry name" value="PEROXYUREIDOACRYLATE/UREIDOACRYLATE AMIDOHYDROLASE-RELATED"/>
    <property type="match status" value="1"/>
</dbReference>
<dbReference type="InterPro" id="IPR050272">
    <property type="entry name" value="Isochorismatase-like_hydrls"/>
</dbReference>
<feature type="domain" description="Mycothiol-dependent maleylpyruvate isomerase metal-binding" evidence="3">
    <location>
        <begin position="221"/>
        <end position="334"/>
    </location>
</feature>
<gene>
    <name evidence="4" type="ORF">GCM10009855_28490</name>
</gene>
<dbReference type="Pfam" id="PF00857">
    <property type="entry name" value="Isochorismatase"/>
    <property type="match status" value="1"/>
</dbReference>
<evidence type="ECO:0000259" key="2">
    <source>
        <dbReference type="Pfam" id="PF00857"/>
    </source>
</evidence>
<dbReference type="InterPro" id="IPR024344">
    <property type="entry name" value="MDMPI_metal-binding"/>
</dbReference>
<comment type="caution">
    <text evidence="4">The sequence shown here is derived from an EMBL/GenBank/DDBJ whole genome shotgun (WGS) entry which is preliminary data.</text>
</comment>
<accession>A0ABN3HS59</accession>
<keyword evidence="5" id="KW-1185">Reference proteome</keyword>
<feature type="domain" description="Isochorismatase-like" evidence="2">
    <location>
        <begin position="12"/>
        <end position="186"/>
    </location>
</feature>
<evidence type="ECO:0000256" key="1">
    <source>
        <dbReference type="ARBA" id="ARBA00022801"/>
    </source>
</evidence>
<dbReference type="InterPro" id="IPR034660">
    <property type="entry name" value="DinB/YfiT-like"/>
</dbReference>
<organism evidence="4 5">
    <name type="scientific">Gordonia cholesterolivorans</name>
    <dbReference type="NCBI Taxonomy" id="559625"/>
    <lineage>
        <taxon>Bacteria</taxon>
        <taxon>Bacillati</taxon>
        <taxon>Actinomycetota</taxon>
        <taxon>Actinomycetes</taxon>
        <taxon>Mycobacteriales</taxon>
        <taxon>Gordoniaceae</taxon>
        <taxon>Gordonia</taxon>
    </lineage>
</organism>
<evidence type="ECO:0000313" key="5">
    <source>
        <dbReference type="Proteomes" id="UP001501170"/>
    </source>
</evidence>
<name>A0ABN3HS59_9ACTN</name>
<reference evidence="4 5" key="1">
    <citation type="journal article" date="2019" name="Int. J. Syst. Evol. Microbiol.">
        <title>The Global Catalogue of Microorganisms (GCM) 10K type strain sequencing project: providing services to taxonomists for standard genome sequencing and annotation.</title>
        <authorList>
            <consortium name="The Broad Institute Genomics Platform"/>
            <consortium name="The Broad Institute Genome Sequencing Center for Infectious Disease"/>
            <person name="Wu L."/>
            <person name="Ma J."/>
        </authorList>
    </citation>
    <scope>NUCLEOTIDE SEQUENCE [LARGE SCALE GENOMIC DNA]</scope>
    <source>
        <strain evidence="4 5">JCM 16227</strain>
    </source>
</reference>
<keyword evidence="1" id="KW-0378">Hydrolase</keyword>
<dbReference type="CDD" id="cd00431">
    <property type="entry name" value="cysteine_hydrolases"/>
    <property type="match status" value="1"/>
</dbReference>
<dbReference type="SUPFAM" id="SSF52499">
    <property type="entry name" value="Isochorismatase-like hydrolases"/>
    <property type="match status" value="1"/>
</dbReference>
<evidence type="ECO:0000313" key="4">
    <source>
        <dbReference type="EMBL" id="GAA2386656.1"/>
    </source>
</evidence>
<proteinExistence type="predicted"/>
<dbReference type="EMBL" id="BAAARB010000016">
    <property type="protein sequence ID" value="GAA2386656.1"/>
    <property type="molecule type" value="Genomic_DNA"/>
</dbReference>
<dbReference type="InterPro" id="IPR000868">
    <property type="entry name" value="Isochorismatase-like_dom"/>
</dbReference>
<dbReference type="Proteomes" id="UP001501170">
    <property type="component" value="Unassembled WGS sequence"/>
</dbReference>
<protein>
    <submittedName>
        <fullName evidence="4">Uncharacterized protein</fullName>
    </submittedName>
</protein>
<dbReference type="InterPro" id="IPR036380">
    <property type="entry name" value="Isochorismatase-like_sf"/>
</dbReference>
<dbReference type="SUPFAM" id="SSF109854">
    <property type="entry name" value="DinB/YfiT-like putative metalloenzymes"/>
    <property type="match status" value="1"/>
</dbReference>
<dbReference type="Gene3D" id="3.40.50.850">
    <property type="entry name" value="Isochorismatase-like"/>
    <property type="match status" value="1"/>
</dbReference>
<dbReference type="Pfam" id="PF11716">
    <property type="entry name" value="MDMPI_N"/>
    <property type="match status" value="1"/>
</dbReference>
<dbReference type="Gene3D" id="1.20.120.450">
    <property type="entry name" value="dinb family like domain"/>
    <property type="match status" value="1"/>
</dbReference>
<sequence length="391" mass="41625">MADYLVPDWADAALVLIDVQRDFVDGPAAVPGTREAIPAMTAAVAEFRRLGRPVVHIVRSYRPGESDVDLLRRAAVEAGDAVVAPGTPGAEIPPDLLPGPVEFDWDSLRFGAVQQIGAAEYVVYKPRWSAFFRTPLDSLLGDHDVSTVVVAGCNLPNCPRATLFDASELDYRTVLISDATSQVTPARLADLESIGVQLRTADEVVAALAGDELLGSAETLWVELLERVDGDLDRAGGCGDWTVRQLVDHVAGGAQRYAILLDGGSAADTAATRGVDYIGADAVGSFWEQEHRLREAAEHADLSALVDHRAGRRTGASLMHLRLLELTLHSKDLADALGVEWTPPAELVAHLLDVGTPIIEDLRALGLFGPELPAASDHPADRLLAVAGRGA</sequence>